<dbReference type="InterPro" id="IPR036390">
    <property type="entry name" value="WH_DNA-bd_sf"/>
</dbReference>
<dbReference type="InterPro" id="IPR005149">
    <property type="entry name" value="Tscrpt_reg_PadR_N"/>
</dbReference>
<comment type="caution">
    <text evidence="2">The sequence shown here is derived from an EMBL/GenBank/DDBJ whole genome shotgun (WGS) entry which is preliminary data.</text>
</comment>
<dbReference type="RefSeq" id="WP_378239159.1">
    <property type="nucleotide sequence ID" value="NZ_JBHRWK010000017.1"/>
</dbReference>
<name>A0ABV7NW74_9PSEU</name>
<feature type="domain" description="Transcription regulator PadR N-terminal" evidence="1">
    <location>
        <begin position="14"/>
        <end position="88"/>
    </location>
</feature>
<evidence type="ECO:0000259" key="1">
    <source>
        <dbReference type="Pfam" id="PF03551"/>
    </source>
</evidence>
<dbReference type="PANTHER" id="PTHR33169">
    <property type="entry name" value="PADR-FAMILY TRANSCRIPTIONAL REGULATOR"/>
    <property type="match status" value="1"/>
</dbReference>
<dbReference type="EMBL" id="JBHRWK010000017">
    <property type="protein sequence ID" value="MFC3450462.1"/>
    <property type="molecule type" value="Genomic_DNA"/>
</dbReference>
<dbReference type="SUPFAM" id="SSF46785">
    <property type="entry name" value="Winged helix' DNA-binding domain"/>
    <property type="match status" value="1"/>
</dbReference>
<dbReference type="PANTHER" id="PTHR33169:SF14">
    <property type="entry name" value="TRANSCRIPTIONAL REGULATOR RV3488"/>
    <property type="match status" value="1"/>
</dbReference>
<organism evidence="2 3">
    <name type="scientific">Amycolatopsis speibonae</name>
    <dbReference type="NCBI Taxonomy" id="1450224"/>
    <lineage>
        <taxon>Bacteria</taxon>
        <taxon>Bacillati</taxon>
        <taxon>Actinomycetota</taxon>
        <taxon>Actinomycetes</taxon>
        <taxon>Pseudonocardiales</taxon>
        <taxon>Pseudonocardiaceae</taxon>
        <taxon>Amycolatopsis</taxon>
    </lineage>
</organism>
<proteinExistence type="predicted"/>
<keyword evidence="3" id="KW-1185">Reference proteome</keyword>
<sequence length="214" mass="23976">MKRRKVGNLLALAILSTLSERPMHPYEMASILKSRGKDRDMGIKWGSLYTVVGNLRKHGLIEAVESNRDGARPERTVYRITDAGRDEMLDWLRELLAGLAPEEPKFVAGLSVMMWLGPDEVIALFRTRLAALDDEIASTRAELARLLEEVPRLVLLEIEYHLAIRAAEAEWVRSILGELTSGSMPGLAEWRTFHETGELPAEVAELVERGSTTD</sequence>
<reference evidence="3" key="1">
    <citation type="journal article" date="2019" name="Int. J. Syst. Evol. Microbiol.">
        <title>The Global Catalogue of Microorganisms (GCM) 10K type strain sequencing project: providing services to taxonomists for standard genome sequencing and annotation.</title>
        <authorList>
            <consortium name="The Broad Institute Genomics Platform"/>
            <consortium name="The Broad Institute Genome Sequencing Center for Infectious Disease"/>
            <person name="Wu L."/>
            <person name="Ma J."/>
        </authorList>
    </citation>
    <scope>NUCLEOTIDE SEQUENCE [LARGE SCALE GENOMIC DNA]</scope>
    <source>
        <strain evidence="3">CGMCC 4.7676</strain>
    </source>
</reference>
<evidence type="ECO:0000313" key="3">
    <source>
        <dbReference type="Proteomes" id="UP001595645"/>
    </source>
</evidence>
<dbReference type="Pfam" id="PF03551">
    <property type="entry name" value="PadR"/>
    <property type="match status" value="1"/>
</dbReference>
<gene>
    <name evidence="2" type="ORF">ACFOSH_13570</name>
</gene>
<dbReference type="InterPro" id="IPR036388">
    <property type="entry name" value="WH-like_DNA-bd_sf"/>
</dbReference>
<protein>
    <submittedName>
        <fullName evidence="2">PadR family transcriptional regulator</fullName>
    </submittedName>
</protein>
<dbReference type="Gene3D" id="1.10.10.10">
    <property type="entry name" value="Winged helix-like DNA-binding domain superfamily/Winged helix DNA-binding domain"/>
    <property type="match status" value="1"/>
</dbReference>
<accession>A0ABV7NW74</accession>
<dbReference type="InterPro" id="IPR052509">
    <property type="entry name" value="Metal_resp_DNA-bind_regulator"/>
</dbReference>
<evidence type="ECO:0000313" key="2">
    <source>
        <dbReference type="EMBL" id="MFC3450462.1"/>
    </source>
</evidence>
<dbReference type="Proteomes" id="UP001595645">
    <property type="component" value="Unassembled WGS sequence"/>
</dbReference>